<evidence type="ECO:0000313" key="2">
    <source>
        <dbReference type="Proteomes" id="UP000569732"/>
    </source>
</evidence>
<comment type="caution">
    <text evidence="1">The sequence shown here is derived from an EMBL/GenBank/DDBJ whole genome shotgun (WGS) entry which is preliminary data.</text>
</comment>
<dbReference type="AlphaFoldDB" id="A0A853II72"/>
<keyword evidence="2" id="KW-1185">Reference proteome</keyword>
<organism evidence="1 2">
    <name type="scientific">Spartinivicinus marinus</name>
    <dbReference type="NCBI Taxonomy" id="2994442"/>
    <lineage>
        <taxon>Bacteria</taxon>
        <taxon>Pseudomonadati</taxon>
        <taxon>Pseudomonadota</taxon>
        <taxon>Gammaproteobacteria</taxon>
        <taxon>Oceanospirillales</taxon>
        <taxon>Zooshikellaceae</taxon>
        <taxon>Spartinivicinus</taxon>
    </lineage>
</organism>
<name>A0A853II72_9GAMM</name>
<evidence type="ECO:0008006" key="3">
    <source>
        <dbReference type="Google" id="ProtNLM"/>
    </source>
</evidence>
<sequence length="805" mass="86502">MTTAAELQIAVHTSGVTSATSELAALTNQGQRTERATDGLGKQFTKLAAGATAAAAAVAAATIAFVRSSAKQVKEMQELARVANTGYEAFQGFAYATEKFGFSAADLADVSKDVQDKIGDFIATGGGEFADFFENVAPKVGLTAQALQGLSGPDALIAVKKAMDDANISAEEQVFYLESLGNNVSKLTPLLEKNGEEFRRLAAEGRKLGGVLTEIESQSLLEAAAASSKFDTALSGLGKRLAVELAPAVTEATETATAAISRMTSSLASGEFEEYLGILTDKFDLFADDINNAASGSTSFISSIFGDLAESMGLDIGEAKKAIIFAIKTLPEHVKYYIQRMGIEVAAFVEYGKIYGAAFSDAIVSSLDNLVVKAGVYGKELADKMNPFDGDTFDFNKHLKAIDQKAASDLQGIFDKAKAQAEKNRKLRLDMLGELEKELDYNVQSGLAKIDQRIEAARNKYLNYTKELENAPTAKQPNIQYGKPSATAAVSKEAQKEAERLAKIREQEFSTLQDYLKTEEQAILDSYQNRLRIIEENTANNPEQREELKGKLDQKYATEALDGFINESDTFEAKAAKIEEEFQQRRDLVLSNTALTEQMRTELETQLTNERNTQLADLENKKNQQMMQSSSQLFDGLAGIAKSFAGEQSGAYKALFAVSKAFSIAQATMSIATGLGKAQELGFPANLAEMARVTAAGASIMSTIQGSNFSGAYDKGGHIPAGKFGLVGEYGPEFVNGPANVTSRKDTTKMLEQATNQKAEAAPAAPPVVKIINNVDPAILGDFLDTHEGEQLIMNVVRRNQGALS</sequence>
<dbReference type="Proteomes" id="UP000569732">
    <property type="component" value="Unassembled WGS sequence"/>
</dbReference>
<reference evidence="1 2" key="1">
    <citation type="submission" date="2020-07" db="EMBL/GenBank/DDBJ databases">
        <title>Endozoicomonas sp. nov., isolated from sediment.</title>
        <authorList>
            <person name="Gu T."/>
        </authorList>
    </citation>
    <scope>NUCLEOTIDE SEQUENCE [LARGE SCALE GENOMIC DNA]</scope>
    <source>
        <strain evidence="1 2">SM1973</strain>
    </source>
</reference>
<dbReference type="RefSeq" id="WP_180571107.1">
    <property type="nucleotide sequence ID" value="NZ_JACCKB010000061.1"/>
</dbReference>
<evidence type="ECO:0000313" key="1">
    <source>
        <dbReference type="EMBL" id="NYZ69107.1"/>
    </source>
</evidence>
<gene>
    <name evidence="1" type="ORF">H0A36_24100</name>
</gene>
<proteinExistence type="predicted"/>
<accession>A0A853II72</accession>
<protein>
    <recommendedName>
        <fullName evidence="3">Tail tape measure protein</fullName>
    </recommendedName>
</protein>
<dbReference type="EMBL" id="JACCKB010000061">
    <property type="protein sequence ID" value="NYZ69107.1"/>
    <property type="molecule type" value="Genomic_DNA"/>
</dbReference>